<proteinExistence type="predicted"/>
<dbReference type="PANTHER" id="PTHR21676:SF6">
    <property type="entry name" value="PROTEIN STUM"/>
    <property type="match status" value="1"/>
</dbReference>
<feature type="region of interest" description="Disordered" evidence="5">
    <location>
        <begin position="898"/>
        <end position="926"/>
    </location>
</feature>
<evidence type="ECO:0000313" key="8">
    <source>
        <dbReference type="Proteomes" id="UP000639338"/>
    </source>
</evidence>
<feature type="transmembrane region" description="Helical" evidence="6">
    <location>
        <begin position="849"/>
        <end position="872"/>
    </location>
</feature>
<gene>
    <name evidence="7" type="ORF">HCN44_008119</name>
</gene>
<dbReference type="GO" id="GO:0050954">
    <property type="term" value="P:sensory perception of mechanical stimulus"/>
    <property type="evidence" value="ECO:0007669"/>
    <property type="project" value="TreeGrafter"/>
</dbReference>
<feature type="region of interest" description="Disordered" evidence="5">
    <location>
        <begin position="86"/>
        <end position="180"/>
    </location>
</feature>
<feature type="compositionally biased region" description="Low complexity" evidence="5">
    <location>
        <begin position="511"/>
        <end position="535"/>
    </location>
</feature>
<dbReference type="PANTHER" id="PTHR21676">
    <property type="entry name" value="PROTEIN STUM"/>
    <property type="match status" value="1"/>
</dbReference>
<reference evidence="7 8" key="1">
    <citation type="submission" date="2020-08" db="EMBL/GenBank/DDBJ databases">
        <title>Aphidius gifuensis genome sequencing and assembly.</title>
        <authorList>
            <person name="Du Z."/>
        </authorList>
    </citation>
    <scope>NUCLEOTIDE SEQUENCE [LARGE SCALE GENOMIC DNA]</scope>
    <source>
        <strain evidence="7">YNYX2018</strain>
        <tissue evidence="7">Adults</tissue>
    </source>
</reference>
<evidence type="ECO:0000256" key="4">
    <source>
        <dbReference type="ARBA" id="ARBA00023136"/>
    </source>
</evidence>
<keyword evidence="4 6" id="KW-0472">Membrane</keyword>
<dbReference type="EMBL" id="JACMRX010000005">
    <property type="protein sequence ID" value="KAF7989445.1"/>
    <property type="molecule type" value="Genomic_DNA"/>
</dbReference>
<protein>
    <submittedName>
        <fullName evidence="7">Uncharacterized protein</fullName>
    </submittedName>
</protein>
<name>A0A834XM20_APHGI</name>
<accession>A0A834XM20</accession>
<dbReference type="OrthoDB" id="361532at2759"/>
<evidence type="ECO:0000256" key="3">
    <source>
        <dbReference type="ARBA" id="ARBA00022989"/>
    </source>
</evidence>
<dbReference type="GO" id="GO:0019230">
    <property type="term" value="P:proprioception"/>
    <property type="evidence" value="ECO:0007669"/>
    <property type="project" value="TreeGrafter"/>
</dbReference>
<feature type="region of interest" description="Disordered" evidence="5">
    <location>
        <begin position="501"/>
        <end position="544"/>
    </location>
</feature>
<feature type="compositionally biased region" description="Polar residues" evidence="5">
    <location>
        <begin position="86"/>
        <end position="100"/>
    </location>
</feature>
<comment type="caution">
    <text evidence="7">The sequence shown here is derived from an EMBL/GenBank/DDBJ whole genome shotgun (WGS) entry which is preliminary data.</text>
</comment>
<feature type="region of interest" description="Disordered" evidence="5">
    <location>
        <begin position="44"/>
        <end position="70"/>
    </location>
</feature>
<keyword evidence="2 6" id="KW-0812">Transmembrane</keyword>
<evidence type="ECO:0000256" key="5">
    <source>
        <dbReference type="SAM" id="MobiDB-lite"/>
    </source>
</evidence>
<keyword evidence="8" id="KW-1185">Reference proteome</keyword>
<dbReference type="InterPro" id="IPR026673">
    <property type="entry name" value="SPEC3/Stum"/>
</dbReference>
<evidence type="ECO:0000256" key="2">
    <source>
        <dbReference type="ARBA" id="ARBA00022692"/>
    </source>
</evidence>
<sequence>MTTTKYRKSQMRPDYETGFRLLNDDHQQQQRYYHNVNNNYDYKNNNNQPLPRAPEPYKISSSSTTLSRAHRRSSFVIITENEQSNNHNEIIDNSPTNNINGHLKIPLSPSRIINRGRSSPFRPRGFKGPLPHAQSRPPSPPPSKPTHRRRYIKPKSLSQGNSPRKQSLIPQPRGGQITMRNKITIKQPSEGGHWDRRDNNKKIITNNNINTKIPRSNSLKFKLSQQQIRRPLIESTKTKLINNNNKQNKLLSNKIKPPKQAIKSPTKIPIRNSLLNHTNERFVQVANIDKNNINIDNKNSNNNSNEKLNNNDNLSPIVTDESSVIIAGNNSINNKNDKKNNDNLNDDIGLVDLLKQSSGASGTSSVVNAATTTAVQPLRIDASTILPQEVTEIKNIINNDKPDNSVNKLSIINNGGEKISTIVDIENTNDNDNDDIVVVKIKDNSNDNDEIKNTKLNSIDTNKQANNDTIDLHDSNNTNHKDNHQDIINKLNAIDNNNITEEKNKQDNQQTSSTTATTTTAIVKNDNSNINNSSNHGKHDSQVSLKSNDLSINSIDSIKSADTGVSLNTVRGVSSAREKHGTHVVNNNEEIETLSGNITKIDNENNEPAVIQVTNNTTGLNSIDDVDGNKNLTKIQKLRNWKNSIVKRYRERYRNMKCFHWNKINKQKKKNIEKTTNDPINLQKKKNICSRFTAAFCRNFRRKSKIAPAESTNCCRKDGGCCKFLCKKPSWCRWPSCCKSICSCSCCRRRDDEKSERSRSIRAKHSLTSIAPPQISAEQKSKIPEVLVEHSSVMRGAIPCLPVPLAWFCLIWNILLPGSGTIWSGIFNLCVGQPRFAVTTSARGRFGAFIVNIIVGISQLFTVLFCLVGWGWSIWWGVTMLRLARKWKRFKASEAINGDPESRDGGGVLPAPGVPVQALRGGERAR</sequence>
<organism evidence="7 8">
    <name type="scientific">Aphidius gifuensis</name>
    <name type="common">Parasitoid wasp</name>
    <dbReference type="NCBI Taxonomy" id="684658"/>
    <lineage>
        <taxon>Eukaryota</taxon>
        <taxon>Metazoa</taxon>
        <taxon>Ecdysozoa</taxon>
        <taxon>Arthropoda</taxon>
        <taxon>Hexapoda</taxon>
        <taxon>Insecta</taxon>
        <taxon>Pterygota</taxon>
        <taxon>Neoptera</taxon>
        <taxon>Endopterygota</taxon>
        <taxon>Hymenoptera</taxon>
        <taxon>Apocrita</taxon>
        <taxon>Ichneumonoidea</taxon>
        <taxon>Braconidae</taxon>
        <taxon>Aphidiinae</taxon>
        <taxon>Aphidius</taxon>
    </lineage>
</organism>
<feature type="compositionally biased region" description="Polar residues" evidence="5">
    <location>
        <begin position="156"/>
        <end position="169"/>
    </location>
</feature>
<feature type="region of interest" description="Disordered" evidence="5">
    <location>
        <begin position="459"/>
        <end position="483"/>
    </location>
</feature>
<dbReference type="AlphaFoldDB" id="A0A834XM20"/>
<dbReference type="Pfam" id="PF15795">
    <property type="entry name" value="Spec3"/>
    <property type="match status" value="1"/>
</dbReference>
<feature type="transmembrane region" description="Helical" evidence="6">
    <location>
        <begin position="805"/>
        <end position="829"/>
    </location>
</feature>
<feature type="compositionally biased region" description="Basic and acidic residues" evidence="5">
    <location>
        <begin position="470"/>
        <end position="483"/>
    </location>
</feature>
<dbReference type="Proteomes" id="UP000639338">
    <property type="component" value="Unassembled WGS sequence"/>
</dbReference>
<comment type="subcellular location">
    <subcellularLocation>
        <location evidence="1">Membrane</location>
        <topology evidence="1">Multi-pass membrane protein</topology>
    </subcellularLocation>
</comment>
<dbReference type="GO" id="GO:0016020">
    <property type="term" value="C:membrane"/>
    <property type="evidence" value="ECO:0007669"/>
    <property type="project" value="UniProtKB-SubCell"/>
</dbReference>
<dbReference type="GO" id="GO:0071683">
    <property type="term" value="C:sensory dendrite"/>
    <property type="evidence" value="ECO:0007669"/>
    <property type="project" value="TreeGrafter"/>
</dbReference>
<evidence type="ECO:0000256" key="1">
    <source>
        <dbReference type="ARBA" id="ARBA00004141"/>
    </source>
</evidence>
<evidence type="ECO:0000313" key="7">
    <source>
        <dbReference type="EMBL" id="KAF7989445.1"/>
    </source>
</evidence>
<feature type="compositionally biased region" description="Polar residues" evidence="5">
    <location>
        <begin position="459"/>
        <end position="469"/>
    </location>
</feature>
<keyword evidence="3 6" id="KW-1133">Transmembrane helix</keyword>
<evidence type="ECO:0000256" key="6">
    <source>
        <dbReference type="SAM" id="Phobius"/>
    </source>
</evidence>
<dbReference type="GO" id="GO:0042330">
    <property type="term" value="P:taxis"/>
    <property type="evidence" value="ECO:0007669"/>
    <property type="project" value="TreeGrafter"/>
</dbReference>